<evidence type="ECO:0000313" key="4">
    <source>
        <dbReference type="EMBL" id="KFB45132.1"/>
    </source>
</evidence>
<feature type="compositionally biased region" description="Polar residues" evidence="1">
    <location>
        <begin position="690"/>
        <end position="699"/>
    </location>
</feature>
<feature type="region of interest" description="Disordered" evidence="1">
    <location>
        <begin position="449"/>
        <end position="880"/>
    </location>
</feature>
<evidence type="ECO:0000259" key="2">
    <source>
        <dbReference type="PROSITE" id="PS50003"/>
    </source>
</evidence>
<proteinExistence type="predicted"/>
<evidence type="ECO:0000313" key="5">
    <source>
        <dbReference type="EnsemblMetazoa" id="ASIC013174-PA"/>
    </source>
</evidence>
<feature type="compositionally biased region" description="Pro residues" evidence="1">
    <location>
        <begin position="1003"/>
        <end position="1014"/>
    </location>
</feature>
<dbReference type="OrthoDB" id="2157866at2759"/>
<feature type="compositionally biased region" description="Low complexity" evidence="1">
    <location>
        <begin position="848"/>
        <end position="861"/>
    </location>
</feature>
<feature type="region of interest" description="Disordered" evidence="1">
    <location>
        <begin position="351"/>
        <end position="433"/>
    </location>
</feature>
<feature type="compositionally biased region" description="Basic and acidic residues" evidence="1">
    <location>
        <begin position="474"/>
        <end position="489"/>
    </location>
</feature>
<feature type="compositionally biased region" description="Basic and acidic residues" evidence="1">
    <location>
        <begin position="1125"/>
        <end position="1134"/>
    </location>
</feature>
<dbReference type="PANTHER" id="PTHR47644">
    <property type="entry name" value="AGAP008221-PA"/>
    <property type="match status" value="1"/>
</dbReference>
<dbReference type="EnsemblMetazoa" id="ASIC013174-RA">
    <property type="protein sequence ID" value="ASIC013174-PA"/>
    <property type="gene ID" value="ASIC013174"/>
</dbReference>
<feature type="compositionally biased region" description="Polar residues" evidence="1">
    <location>
        <begin position="658"/>
        <end position="682"/>
    </location>
</feature>
<feature type="compositionally biased region" description="Basic and acidic residues" evidence="1">
    <location>
        <begin position="1392"/>
        <end position="1408"/>
    </location>
</feature>
<evidence type="ECO:0000259" key="3">
    <source>
        <dbReference type="PROSITE" id="PS50106"/>
    </source>
</evidence>
<dbReference type="Pfam" id="PF00595">
    <property type="entry name" value="PDZ"/>
    <property type="match status" value="1"/>
</dbReference>
<feature type="compositionally biased region" description="Low complexity" evidence="1">
    <location>
        <begin position="580"/>
        <end position="589"/>
    </location>
</feature>
<dbReference type="SUPFAM" id="SSF50729">
    <property type="entry name" value="PH domain-like"/>
    <property type="match status" value="2"/>
</dbReference>
<feature type="compositionally biased region" description="Low complexity" evidence="1">
    <location>
        <begin position="416"/>
        <end position="425"/>
    </location>
</feature>
<dbReference type="InterPro" id="IPR001478">
    <property type="entry name" value="PDZ"/>
</dbReference>
<feature type="compositionally biased region" description="Low complexity" evidence="1">
    <location>
        <begin position="1018"/>
        <end position="1033"/>
    </location>
</feature>
<sequence length="1820" mass="198646">MVSQGAQTNGGLNGGAGGAVAGGRKLTKSLSEAGDRIQENGIDPGGLAPPELGTSPSAGFDHELLHRTQSEEPPKSPFTITSPPSSHVTQHFELPPSRASSQLSHSDATGHSRNHSQDSATSYRSTDGSRTSYETASYPYDAYDSIVLPRRASSHTATEPTFQFLRKQDFEQVHQHHHQQQHQAHQQPAQYVHGYENGYVPFETHSLPRRTCIHHKPEEFHTHTLPRRDHHAHHHHDIPVYQSDPAHQPLHPPLPAQEHLILSNGSVNQDIRSFDSSTASASQHLGRRMSAHAIVLQPEKQLSGGQPLLQGLQQSQRRASYAFVTPDSHSLGSKRHSVPHQQIQKVQPIMQTQPQPVKQPPQPVQQAPVKAQSFQPLVKPQPPTYPQHYTAQPTPSCPVTPPNIQPLDMQDDTKSSSEGSCSTCDSDSEPELLDATIHGEEREIFIDFKPRVSPVPSPGAVKKKKLAKAQSEGELMHASEAGKGRKGSAEAEGSSTGQTASDDEGMRGGGSSKTKVPFEIQAIPPPPRDYHDASESSVPDDDEIDEGSKEIRDRRKESFRKRSVSLDQPTSGEQEEEESIQQQQQQQQREAAKAHGRNRRASSRSNVLPKGSDRPTTGRHLSAPPSPQKEADRGPKLPSSPFQSSDSLANDVTRDTSDGNWNESQATIMTTSLTDNGKLTPSSRRKNLLLQHQQRSSMDTDVLDMEDIADQPLPPLPVTVAPSSALQSSTPTMSLTPTAASTTTASSPGQQPNGTAGIGIVKPTTPSIAVIPSLSIEREERDSQQWQKSATLRRPSRPRSPSKRTTKVDQPQQQQQKMQKIEPLIHRTPDSVERAGKIDSNTLTSAVPSSTTPQQTIPPSSKLSHHQPMSASSPMTPRFGVKVASPGNGVDLLKDHPVTDSIGGTGGGGAGSEGSTTEDYVTCTDNSKRGASGAKGTYKTIHATRPTKPVTGSNAQFFLTIARSVPTTQDGSSFESASSIYSLARVDAVCEETPPIEEKPSSPQIPPPPIPKPSPTHSVSSSSSDSFGVGKKSSPSRPTLPKSIGVGKPKPPKPLSLSDDERSEKRYSSSHDEKDPVPKGVGGGGGATAVGPSGASAATTGTIARSARRGRDWNEEERRRKKSTFKLEFDKDSIKTYTTPMLRQPSPGFKKLSPEDKSALNVLDGASPSSKQKRFRPKTRKSPRARSVVAEETSTGGSVGGGATLPRRSKTPLVRSPDKPTTAVPTTAVIPASVILPPTPQPTVAVTGSKLSPSQYYSQIRSPPSGGSPRKQKISPEKRLQAISTESLRSVSPGSDSVFYSEADALSHCEQHVHCSHCGKEVEVANLPGESEESILTLDSTDGDRPDIVQPPEGFADSPDCTKTPHHTRLYKKMDKRFRSEDRHVDRRHFKSRQEYRAKSEERGKEEVEQNNLRPAGSSPCVAPAGQAYVDTTSEPEQGIYHGNYKAGLWICIADRDVWRRHELPDGSFDRPKEATLERRGSTDSERDFRKKYQAITHRLVHRKSCVEMYRRQNSNSFDTDKTVVVCRKSGEFGFRIHGSKPVVVSAIEPDTPAETSGLEVGDIVLSVNGISVIDKSHSEVVKIAHAGSDTLELEVARTIGVLSPLEDSSSHPSIYTGFLWRYCASGGKWVRRWFCLRPDHCLYYYRTDSDNQPIGAIMLTNHKIERIPMEPVTRPFSFAIDTEEGTTVQLAADTDEAANRWIAIISHAAQQCDPWLENSARNLRLAPSAIAKPDCSGPLAKLGSKWRSWTKRYCVLKDAVLYFYHEGTSKTAFGMACLQGYRVQPSSAGGKKYAFEIVPPELSLRHYYFHTETEMDKKR</sequence>
<gene>
    <name evidence="4" type="ORF">ZHAS_00013174</name>
</gene>
<dbReference type="Pfam" id="PF00169">
    <property type="entry name" value="PH"/>
    <property type="match status" value="2"/>
</dbReference>
<feature type="compositionally biased region" description="Basic and acidic residues" evidence="1">
    <location>
        <begin position="546"/>
        <end position="556"/>
    </location>
</feature>
<feature type="compositionally biased region" description="Polar residues" evidence="1">
    <location>
        <begin position="640"/>
        <end position="650"/>
    </location>
</feature>
<dbReference type="EMBL" id="KE525299">
    <property type="protein sequence ID" value="KFB45132.1"/>
    <property type="molecule type" value="Genomic_DNA"/>
</dbReference>
<feature type="domain" description="PDZ" evidence="3">
    <location>
        <begin position="1523"/>
        <end position="1600"/>
    </location>
</feature>
<feature type="compositionally biased region" description="Basic residues" evidence="1">
    <location>
        <begin position="794"/>
        <end position="805"/>
    </location>
</feature>
<feature type="compositionally biased region" description="Low complexity" evidence="1">
    <location>
        <begin position="1220"/>
        <end position="1234"/>
    </location>
</feature>
<protein>
    <submittedName>
        <fullName evidence="4">AGAP008221-PA-like protein</fullName>
    </submittedName>
</protein>
<feature type="compositionally biased region" description="Basic and acidic residues" evidence="1">
    <location>
        <begin position="819"/>
        <end position="837"/>
    </location>
</feature>
<dbReference type="STRING" id="74873.A0A084W4I8"/>
<dbReference type="VEuPathDB" id="VectorBase:ASIC013174"/>
<accession>A0A084W4I8</accession>
<dbReference type="SUPFAM" id="SSF50156">
    <property type="entry name" value="PDZ domain-like"/>
    <property type="match status" value="1"/>
</dbReference>
<feature type="domain" description="PH" evidence="2">
    <location>
        <begin position="1613"/>
        <end position="1711"/>
    </location>
</feature>
<dbReference type="VEuPathDB" id="VectorBase:ASIS013538"/>
<feature type="compositionally biased region" description="Basic residues" evidence="1">
    <location>
        <begin position="1171"/>
        <end position="1184"/>
    </location>
</feature>
<dbReference type="InterPro" id="IPR036034">
    <property type="entry name" value="PDZ_sf"/>
</dbReference>
<feature type="compositionally biased region" description="Low complexity" evidence="1">
    <location>
        <begin position="1089"/>
        <end position="1105"/>
    </location>
</feature>
<dbReference type="OMA" id="SYETASY"/>
<dbReference type="InterPro" id="IPR001849">
    <property type="entry name" value="PH_domain"/>
</dbReference>
<dbReference type="EMBL" id="ATLV01020337">
    <property type="status" value="NOT_ANNOTATED_CDS"/>
    <property type="molecule type" value="Genomic_DNA"/>
</dbReference>
<reference evidence="4 6" key="1">
    <citation type="journal article" date="2014" name="BMC Genomics">
        <title>Genome sequence of Anopheles sinensis provides insight into genetics basis of mosquito competence for malaria parasites.</title>
        <authorList>
            <person name="Zhou D."/>
            <person name="Zhang D."/>
            <person name="Ding G."/>
            <person name="Shi L."/>
            <person name="Hou Q."/>
            <person name="Ye Y."/>
            <person name="Xu Y."/>
            <person name="Zhou H."/>
            <person name="Xiong C."/>
            <person name="Li S."/>
            <person name="Yu J."/>
            <person name="Hong S."/>
            <person name="Yu X."/>
            <person name="Zou P."/>
            <person name="Chen C."/>
            <person name="Chang X."/>
            <person name="Wang W."/>
            <person name="Lv Y."/>
            <person name="Sun Y."/>
            <person name="Ma L."/>
            <person name="Shen B."/>
            <person name="Zhu C."/>
        </authorList>
    </citation>
    <scope>NUCLEOTIDE SEQUENCE [LARGE SCALE GENOMIC DNA]</scope>
</reference>
<feature type="compositionally biased region" description="Gly residues" evidence="1">
    <location>
        <begin position="11"/>
        <end position="21"/>
    </location>
</feature>
<reference evidence="5" key="2">
    <citation type="submission" date="2020-05" db="UniProtKB">
        <authorList>
            <consortium name="EnsemblMetazoa"/>
        </authorList>
    </citation>
    <scope>IDENTIFICATION</scope>
</reference>
<dbReference type="SMART" id="SM00228">
    <property type="entry name" value="PDZ"/>
    <property type="match status" value="1"/>
</dbReference>
<dbReference type="PROSITE" id="PS50003">
    <property type="entry name" value="PH_DOMAIN"/>
    <property type="match status" value="2"/>
</dbReference>
<dbReference type="PANTHER" id="PTHR47644:SF1">
    <property type="entry name" value="PDZ DOMAIN-CONTAINING PROTEIN"/>
    <property type="match status" value="1"/>
</dbReference>
<dbReference type="CDD" id="cd00136">
    <property type="entry name" value="PDZ_canonical"/>
    <property type="match status" value="1"/>
</dbReference>
<feature type="compositionally biased region" description="Gly residues" evidence="1">
    <location>
        <begin position="903"/>
        <end position="912"/>
    </location>
</feature>
<feature type="compositionally biased region" description="Basic and acidic residues" evidence="1">
    <location>
        <begin position="1109"/>
        <end position="1118"/>
    </location>
</feature>
<feature type="region of interest" description="Disordered" evidence="1">
    <location>
        <begin position="1380"/>
        <end position="1420"/>
    </location>
</feature>
<dbReference type="InterPro" id="IPR011993">
    <property type="entry name" value="PH-like_dom_sf"/>
</dbReference>
<dbReference type="Proteomes" id="UP000030765">
    <property type="component" value="Unassembled WGS sequence"/>
</dbReference>
<feature type="compositionally biased region" description="Low complexity" evidence="1">
    <location>
        <begin position="1"/>
        <end position="10"/>
    </location>
</feature>
<feature type="compositionally biased region" description="Polar residues" evidence="1">
    <location>
        <begin position="1242"/>
        <end position="1262"/>
    </location>
</feature>
<feature type="compositionally biased region" description="Pro residues" evidence="1">
    <location>
        <begin position="395"/>
        <end position="404"/>
    </location>
</feature>
<keyword evidence="6" id="KW-1185">Reference proteome</keyword>
<organism evidence="5 6">
    <name type="scientific">Anopheles sinensis</name>
    <name type="common">Mosquito</name>
    <dbReference type="NCBI Taxonomy" id="74873"/>
    <lineage>
        <taxon>Eukaryota</taxon>
        <taxon>Metazoa</taxon>
        <taxon>Ecdysozoa</taxon>
        <taxon>Arthropoda</taxon>
        <taxon>Hexapoda</taxon>
        <taxon>Insecta</taxon>
        <taxon>Pterygota</taxon>
        <taxon>Neoptera</taxon>
        <taxon>Endopterygota</taxon>
        <taxon>Diptera</taxon>
        <taxon>Nematocera</taxon>
        <taxon>Culicoidea</taxon>
        <taxon>Culicidae</taxon>
        <taxon>Anophelinae</taxon>
        <taxon>Anopheles</taxon>
    </lineage>
</organism>
<feature type="region of interest" description="Disordered" evidence="1">
    <location>
        <begin position="1"/>
        <end position="132"/>
    </location>
</feature>
<feature type="compositionally biased region" description="Low complexity" evidence="1">
    <location>
        <begin position="728"/>
        <end position="748"/>
    </location>
</feature>
<feature type="region of interest" description="Disordered" evidence="1">
    <location>
        <begin position="991"/>
        <end position="1279"/>
    </location>
</feature>
<feature type="region of interest" description="Disordered" evidence="1">
    <location>
        <begin position="903"/>
        <end position="951"/>
    </location>
</feature>
<feature type="compositionally biased region" description="Basic and acidic residues" evidence="1">
    <location>
        <begin position="1059"/>
        <end position="1077"/>
    </location>
</feature>
<dbReference type="SMART" id="SM00233">
    <property type="entry name" value="PH"/>
    <property type="match status" value="2"/>
</dbReference>
<feature type="compositionally biased region" description="Polar residues" evidence="1">
    <location>
        <begin position="98"/>
        <end position="132"/>
    </location>
</feature>
<feature type="domain" description="PH" evidence="2">
    <location>
        <begin position="1733"/>
        <end position="1820"/>
    </location>
</feature>
<feature type="compositionally biased region" description="Basic and acidic residues" evidence="1">
    <location>
        <begin position="60"/>
        <end position="74"/>
    </location>
</feature>
<feature type="region of interest" description="Disordered" evidence="1">
    <location>
        <begin position="1464"/>
        <end position="1486"/>
    </location>
</feature>
<evidence type="ECO:0000313" key="6">
    <source>
        <dbReference type="Proteomes" id="UP000030765"/>
    </source>
</evidence>
<dbReference type="PROSITE" id="PS50106">
    <property type="entry name" value="PDZ"/>
    <property type="match status" value="1"/>
</dbReference>
<name>A0A084W4I8_ANOSI</name>
<feature type="compositionally biased region" description="Polar residues" evidence="1">
    <location>
        <begin position="78"/>
        <end position="89"/>
    </location>
</feature>
<evidence type="ECO:0000256" key="1">
    <source>
        <dbReference type="SAM" id="MobiDB-lite"/>
    </source>
</evidence>
<dbReference type="Gene3D" id="2.30.29.30">
    <property type="entry name" value="Pleckstrin-homology domain (PH domain)/Phosphotyrosine-binding domain (PTB)"/>
    <property type="match status" value="2"/>
</dbReference>
<dbReference type="Gene3D" id="2.30.42.10">
    <property type="match status" value="1"/>
</dbReference>